<comment type="caution">
    <text evidence="1">The sequence shown here is derived from an EMBL/GenBank/DDBJ whole genome shotgun (WGS) entry which is preliminary data.</text>
</comment>
<sequence length="115" mass="13509">MSQEGADVFPQYAQYSIYDNIRDNILRCATGEFKNNTWYLARQRNFIKDYEHQPPHDLQQFACYVFIQGELELEVFGKEVRVQRLFVGYLGLFTSYDRVSQAKEVPLDPMPFGVV</sequence>
<dbReference type="Proteomes" id="UP000807342">
    <property type="component" value="Unassembled WGS sequence"/>
</dbReference>
<dbReference type="AlphaFoldDB" id="A0A9P5XI25"/>
<dbReference type="EMBL" id="MU151099">
    <property type="protein sequence ID" value="KAF9450717.1"/>
    <property type="molecule type" value="Genomic_DNA"/>
</dbReference>
<evidence type="ECO:0000313" key="1">
    <source>
        <dbReference type="EMBL" id="KAF9450717.1"/>
    </source>
</evidence>
<keyword evidence="2" id="KW-1185">Reference proteome</keyword>
<accession>A0A9P5XI25</accession>
<evidence type="ECO:0000313" key="2">
    <source>
        <dbReference type="Proteomes" id="UP000807342"/>
    </source>
</evidence>
<reference evidence="1" key="1">
    <citation type="submission" date="2020-11" db="EMBL/GenBank/DDBJ databases">
        <authorList>
            <consortium name="DOE Joint Genome Institute"/>
            <person name="Ahrendt S."/>
            <person name="Riley R."/>
            <person name="Andreopoulos W."/>
            <person name="Labutti K."/>
            <person name="Pangilinan J."/>
            <person name="Ruiz-Duenas F.J."/>
            <person name="Barrasa J.M."/>
            <person name="Sanchez-Garcia M."/>
            <person name="Camarero S."/>
            <person name="Miyauchi S."/>
            <person name="Serrano A."/>
            <person name="Linde D."/>
            <person name="Babiker R."/>
            <person name="Drula E."/>
            <person name="Ayuso-Fernandez I."/>
            <person name="Pacheco R."/>
            <person name="Padilla G."/>
            <person name="Ferreira P."/>
            <person name="Barriuso J."/>
            <person name="Kellner H."/>
            <person name="Castanera R."/>
            <person name="Alfaro M."/>
            <person name="Ramirez L."/>
            <person name="Pisabarro A.G."/>
            <person name="Kuo A."/>
            <person name="Tritt A."/>
            <person name="Lipzen A."/>
            <person name="He G."/>
            <person name="Yan M."/>
            <person name="Ng V."/>
            <person name="Cullen D."/>
            <person name="Martin F."/>
            <person name="Rosso M.-N."/>
            <person name="Henrissat B."/>
            <person name="Hibbett D."/>
            <person name="Martinez A.T."/>
            <person name="Grigoriev I.V."/>
        </authorList>
    </citation>
    <scope>NUCLEOTIDE SEQUENCE</scope>
    <source>
        <strain evidence="1">MF-IS2</strain>
    </source>
</reference>
<gene>
    <name evidence="1" type="ORF">P691DRAFT_809729</name>
</gene>
<protein>
    <submittedName>
        <fullName evidence="1">Uncharacterized protein</fullName>
    </submittedName>
</protein>
<proteinExistence type="predicted"/>
<organism evidence="1 2">
    <name type="scientific">Macrolepiota fuliginosa MF-IS2</name>
    <dbReference type="NCBI Taxonomy" id="1400762"/>
    <lineage>
        <taxon>Eukaryota</taxon>
        <taxon>Fungi</taxon>
        <taxon>Dikarya</taxon>
        <taxon>Basidiomycota</taxon>
        <taxon>Agaricomycotina</taxon>
        <taxon>Agaricomycetes</taxon>
        <taxon>Agaricomycetidae</taxon>
        <taxon>Agaricales</taxon>
        <taxon>Agaricineae</taxon>
        <taxon>Agaricaceae</taxon>
        <taxon>Macrolepiota</taxon>
    </lineage>
</organism>
<name>A0A9P5XI25_9AGAR</name>